<feature type="signal peptide" evidence="2">
    <location>
        <begin position="1"/>
        <end position="28"/>
    </location>
</feature>
<protein>
    <recommendedName>
        <fullName evidence="5">Extracellular membrane protein CFEM domain-containing protein</fullName>
    </recommendedName>
</protein>
<name>A0AAN7C1R3_9PEZI</name>
<organism evidence="3 4">
    <name type="scientific">Achaetomium macrosporum</name>
    <dbReference type="NCBI Taxonomy" id="79813"/>
    <lineage>
        <taxon>Eukaryota</taxon>
        <taxon>Fungi</taxon>
        <taxon>Dikarya</taxon>
        <taxon>Ascomycota</taxon>
        <taxon>Pezizomycotina</taxon>
        <taxon>Sordariomycetes</taxon>
        <taxon>Sordariomycetidae</taxon>
        <taxon>Sordariales</taxon>
        <taxon>Chaetomiaceae</taxon>
        <taxon>Achaetomium</taxon>
    </lineage>
</organism>
<keyword evidence="2" id="KW-0732">Signal</keyword>
<gene>
    <name evidence="3" type="ORF">C8A03DRAFT_38819</name>
</gene>
<accession>A0AAN7C1R3</accession>
<feature type="chain" id="PRO_5043045226" description="Extracellular membrane protein CFEM domain-containing protein" evidence="2">
    <location>
        <begin position="29"/>
        <end position="197"/>
    </location>
</feature>
<sequence length="197" mass="20255">MAALFRNHGYLGGVLVLLLLMILGTTTAQGDGLVTVYEYPAFSSLRACAQICFAVTDGTARDLLGRRLGCSLSTIKSSILAVNNCYCRADLQTDAHDLLSSCVSRGCEFNENDILTAQMVYDGYCSSNGYSAGAPEPTPGAGGDGGQDDDADSNAAPGATRAAGGVAATGASWSAANAYAVRMMPVWPALLPIGLVS</sequence>
<feature type="region of interest" description="Disordered" evidence="1">
    <location>
        <begin position="135"/>
        <end position="160"/>
    </location>
</feature>
<reference evidence="3" key="2">
    <citation type="submission" date="2023-05" db="EMBL/GenBank/DDBJ databases">
        <authorList>
            <consortium name="Lawrence Berkeley National Laboratory"/>
            <person name="Steindorff A."/>
            <person name="Hensen N."/>
            <person name="Bonometti L."/>
            <person name="Westerberg I."/>
            <person name="Brannstrom I.O."/>
            <person name="Guillou S."/>
            <person name="Cros-Aarteil S."/>
            <person name="Calhoun S."/>
            <person name="Haridas S."/>
            <person name="Kuo A."/>
            <person name="Mondo S."/>
            <person name="Pangilinan J."/>
            <person name="Riley R."/>
            <person name="Labutti K."/>
            <person name="Andreopoulos B."/>
            <person name="Lipzen A."/>
            <person name="Chen C."/>
            <person name="Yanf M."/>
            <person name="Daum C."/>
            <person name="Ng V."/>
            <person name="Clum A."/>
            <person name="Ohm R."/>
            <person name="Martin F."/>
            <person name="Silar P."/>
            <person name="Natvig D."/>
            <person name="Lalanne C."/>
            <person name="Gautier V."/>
            <person name="Ament-Velasquez S.L."/>
            <person name="Kruys A."/>
            <person name="Hutchinson M.I."/>
            <person name="Powell A.J."/>
            <person name="Barry K."/>
            <person name="Miller A.N."/>
            <person name="Grigoriev I.V."/>
            <person name="Debuchy R."/>
            <person name="Gladieux P."/>
            <person name="Thoren M.H."/>
            <person name="Johannesson H."/>
        </authorList>
    </citation>
    <scope>NUCLEOTIDE SEQUENCE</scope>
    <source>
        <strain evidence="3">CBS 532.94</strain>
    </source>
</reference>
<evidence type="ECO:0000313" key="4">
    <source>
        <dbReference type="Proteomes" id="UP001303760"/>
    </source>
</evidence>
<dbReference type="AlphaFoldDB" id="A0AAN7C1R3"/>
<dbReference type="EMBL" id="MU860548">
    <property type="protein sequence ID" value="KAK4233471.1"/>
    <property type="molecule type" value="Genomic_DNA"/>
</dbReference>
<evidence type="ECO:0000256" key="1">
    <source>
        <dbReference type="SAM" id="MobiDB-lite"/>
    </source>
</evidence>
<dbReference type="Proteomes" id="UP001303760">
    <property type="component" value="Unassembled WGS sequence"/>
</dbReference>
<keyword evidence="4" id="KW-1185">Reference proteome</keyword>
<reference evidence="3" key="1">
    <citation type="journal article" date="2023" name="Mol. Phylogenet. Evol.">
        <title>Genome-scale phylogeny and comparative genomics of the fungal order Sordariales.</title>
        <authorList>
            <person name="Hensen N."/>
            <person name="Bonometti L."/>
            <person name="Westerberg I."/>
            <person name="Brannstrom I.O."/>
            <person name="Guillou S."/>
            <person name="Cros-Aarteil S."/>
            <person name="Calhoun S."/>
            <person name="Haridas S."/>
            <person name="Kuo A."/>
            <person name="Mondo S."/>
            <person name="Pangilinan J."/>
            <person name="Riley R."/>
            <person name="LaButti K."/>
            <person name="Andreopoulos B."/>
            <person name="Lipzen A."/>
            <person name="Chen C."/>
            <person name="Yan M."/>
            <person name="Daum C."/>
            <person name="Ng V."/>
            <person name="Clum A."/>
            <person name="Steindorff A."/>
            <person name="Ohm R.A."/>
            <person name="Martin F."/>
            <person name="Silar P."/>
            <person name="Natvig D.O."/>
            <person name="Lalanne C."/>
            <person name="Gautier V."/>
            <person name="Ament-Velasquez S.L."/>
            <person name="Kruys A."/>
            <person name="Hutchinson M.I."/>
            <person name="Powell A.J."/>
            <person name="Barry K."/>
            <person name="Miller A.N."/>
            <person name="Grigoriev I.V."/>
            <person name="Debuchy R."/>
            <person name="Gladieux P."/>
            <person name="Hiltunen Thoren M."/>
            <person name="Johannesson H."/>
        </authorList>
    </citation>
    <scope>NUCLEOTIDE SEQUENCE</scope>
    <source>
        <strain evidence="3">CBS 532.94</strain>
    </source>
</reference>
<evidence type="ECO:0000313" key="3">
    <source>
        <dbReference type="EMBL" id="KAK4233471.1"/>
    </source>
</evidence>
<evidence type="ECO:0000256" key="2">
    <source>
        <dbReference type="SAM" id="SignalP"/>
    </source>
</evidence>
<proteinExistence type="predicted"/>
<evidence type="ECO:0008006" key="5">
    <source>
        <dbReference type="Google" id="ProtNLM"/>
    </source>
</evidence>
<comment type="caution">
    <text evidence="3">The sequence shown here is derived from an EMBL/GenBank/DDBJ whole genome shotgun (WGS) entry which is preliminary data.</text>
</comment>